<feature type="compositionally biased region" description="Basic and acidic residues" evidence="1">
    <location>
        <begin position="122"/>
        <end position="143"/>
    </location>
</feature>
<dbReference type="InterPro" id="IPR037914">
    <property type="entry name" value="SpoVT-AbrB_sf"/>
</dbReference>
<dbReference type="RefSeq" id="WP_159763273.1">
    <property type="nucleotide sequence ID" value="NZ_WUUT01000002.1"/>
</dbReference>
<dbReference type="SUPFAM" id="SSF89447">
    <property type="entry name" value="AbrB/MazE/MraZ-like"/>
    <property type="match status" value="1"/>
</dbReference>
<sequence>MTASRSDSTAIGWSAVFRPGSDLAVDLPVAVLRYLQADAGDRVFYLVEDEGTVLAYHERDVPDESERIVGVRTVTEQSDGRPTVRLTSTALTLLDAAEDDHIYADDGPGESARLHHSPGRPDAGRDVGHEADSRTRDEIPEEHLNRVPEDIDWTNYAAYHCRFPRCNDPCLNRVDSPYSLTKTCRACFAESDLDDLDVRGDHLPEWAKSLDPADQTTASEGEGEPARPAAQPAGEQPEPDRERPERAAPTRPAGSAPLRGDPEARAHPPNPVGEGDFHGDTHQPESEDRPTEQGALE</sequence>
<gene>
    <name evidence="2" type="ORF">GRX03_05815</name>
</gene>
<evidence type="ECO:0000313" key="2">
    <source>
        <dbReference type="EMBL" id="MXR51123.1"/>
    </source>
</evidence>
<name>A0A6B0T6B9_9EURY</name>
<dbReference type="OrthoDB" id="70435at2235"/>
<reference evidence="2 3" key="1">
    <citation type="submission" date="2019-12" db="EMBL/GenBank/DDBJ databases">
        <title>Isolation and characterization of three novel carbon monoxide-oxidizing members of Halobacteria from salione crusts and soils.</title>
        <authorList>
            <person name="Myers M.R."/>
            <person name="King G.M."/>
        </authorList>
    </citation>
    <scope>NUCLEOTIDE SEQUENCE [LARGE SCALE GENOMIC DNA]</scope>
    <source>
        <strain evidence="2 3">WSH3</strain>
    </source>
</reference>
<comment type="caution">
    <text evidence="2">The sequence shown here is derived from an EMBL/GenBank/DDBJ whole genome shotgun (WGS) entry which is preliminary data.</text>
</comment>
<evidence type="ECO:0000313" key="3">
    <source>
        <dbReference type="Proteomes" id="UP000466535"/>
    </source>
</evidence>
<accession>A0A6B0T6B9</accession>
<feature type="region of interest" description="Disordered" evidence="1">
    <location>
        <begin position="101"/>
        <end position="143"/>
    </location>
</feature>
<proteinExistence type="predicted"/>
<keyword evidence="3" id="KW-1185">Reference proteome</keyword>
<protein>
    <submittedName>
        <fullName evidence="2">Uncharacterized protein</fullName>
    </submittedName>
</protein>
<evidence type="ECO:0000256" key="1">
    <source>
        <dbReference type="SAM" id="MobiDB-lite"/>
    </source>
</evidence>
<dbReference type="Proteomes" id="UP000466535">
    <property type="component" value="Unassembled WGS sequence"/>
</dbReference>
<dbReference type="AlphaFoldDB" id="A0A6B0T6B9"/>
<dbReference type="EMBL" id="WUUT01000002">
    <property type="protein sequence ID" value="MXR51123.1"/>
    <property type="molecule type" value="Genomic_DNA"/>
</dbReference>
<feature type="compositionally biased region" description="Low complexity" evidence="1">
    <location>
        <begin position="226"/>
        <end position="236"/>
    </location>
</feature>
<feature type="region of interest" description="Disordered" evidence="1">
    <location>
        <begin position="205"/>
        <end position="297"/>
    </location>
</feature>
<feature type="compositionally biased region" description="Basic and acidic residues" evidence="1">
    <location>
        <begin position="238"/>
        <end position="248"/>
    </location>
</feature>
<feature type="compositionally biased region" description="Basic and acidic residues" evidence="1">
    <location>
        <begin position="275"/>
        <end position="291"/>
    </location>
</feature>
<organism evidence="2 3">
    <name type="scientific">Halovenus carboxidivorans</name>
    <dbReference type="NCBI Taxonomy" id="2692199"/>
    <lineage>
        <taxon>Archaea</taxon>
        <taxon>Methanobacteriati</taxon>
        <taxon>Methanobacteriota</taxon>
        <taxon>Stenosarchaea group</taxon>
        <taxon>Halobacteria</taxon>
        <taxon>Halobacteriales</taxon>
        <taxon>Haloarculaceae</taxon>
        <taxon>Halovenus</taxon>
    </lineage>
</organism>